<sequence length="93" mass="10033">MPAFLATSILLEADFLPGDRETVRLPCTTVVVHDGAISVRGVETWRIDALRWQPDSLSFESGGECHRYRVGRPSLGGALTARFPLRAALGAPG</sequence>
<dbReference type="EMBL" id="CP017755">
    <property type="protein sequence ID" value="AOZ09321.1"/>
    <property type="molecule type" value="Genomic_DNA"/>
</dbReference>
<reference evidence="1 2" key="1">
    <citation type="submission" date="2016-10" db="EMBL/GenBank/DDBJ databases">
        <title>Complete genome sequences of three Cupriavidus strains isolated from various Malaysian environments.</title>
        <authorList>
            <person name="Abdullah A.A.-A."/>
            <person name="Shafie N.A.H."/>
            <person name="Lau N.S."/>
        </authorList>
    </citation>
    <scope>NUCLEOTIDE SEQUENCE [LARGE SCALE GENOMIC DNA]</scope>
    <source>
        <strain evidence="1 2">USMAA1020</strain>
    </source>
</reference>
<gene>
    <name evidence="1" type="ORF">BKK80_26400</name>
</gene>
<evidence type="ECO:0000313" key="2">
    <source>
        <dbReference type="Proteomes" id="UP000177515"/>
    </source>
</evidence>
<organism evidence="1 2">
    <name type="scientific">Cupriavidus malaysiensis</name>
    <dbReference type="NCBI Taxonomy" id="367825"/>
    <lineage>
        <taxon>Bacteria</taxon>
        <taxon>Pseudomonadati</taxon>
        <taxon>Pseudomonadota</taxon>
        <taxon>Betaproteobacteria</taxon>
        <taxon>Burkholderiales</taxon>
        <taxon>Burkholderiaceae</taxon>
        <taxon>Cupriavidus</taxon>
    </lineage>
</organism>
<dbReference type="RefSeq" id="WP_071020534.1">
    <property type="nucleotide sequence ID" value="NZ_CP017755.1"/>
</dbReference>
<name>A0ABM6FC40_9BURK</name>
<accession>A0ABM6FC40</accession>
<evidence type="ECO:0000313" key="1">
    <source>
        <dbReference type="EMBL" id="AOZ09321.1"/>
    </source>
</evidence>
<protein>
    <submittedName>
        <fullName evidence="1">Uncharacterized protein</fullName>
    </submittedName>
</protein>
<dbReference type="Proteomes" id="UP000177515">
    <property type="component" value="Chromosome 2"/>
</dbReference>
<keyword evidence="2" id="KW-1185">Reference proteome</keyword>
<proteinExistence type="predicted"/>